<dbReference type="OrthoDB" id="9797938at2"/>
<dbReference type="PANTHER" id="PTHR43664">
    <property type="entry name" value="MONOAMINE OXIDASE-RELATED"/>
    <property type="match status" value="1"/>
</dbReference>
<sequence>MFFEEFAVGQVYETKSHLLTAEDVTAFAAAHDPQPMHLDSDWAARTAFGGVIASGYQTMAIAWRLWVEAVMADHGRAGVSLTDARWHQPVYPGTEIRAKVTIEETRVTRRGFGLITMAFEVYAGDADLVLTFRTTGLLARAAERAD</sequence>
<gene>
    <name evidence="3" type="ORF">BA062_25415</name>
</gene>
<dbReference type="InterPro" id="IPR029069">
    <property type="entry name" value="HotDog_dom_sf"/>
</dbReference>
<evidence type="ECO:0000313" key="4">
    <source>
        <dbReference type="Proteomes" id="UP000247892"/>
    </source>
</evidence>
<reference evidence="3 4" key="1">
    <citation type="submission" date="2016-07" db="EMBL/GenBank/DDBJ databases">
        <title>Draft genome sequence of Prauserella sp. YIM 121212, isolated from alkaline soil.</title>
        <authorList>
            <person name="Ruckert C."/>
            <person name="Albersmeier A."/>
            <person name="Jiang C.-L."/>
            <person name="Jiang Y."/>
            <person name="Kalinowski J."/>
            <person name="Schneider O."/>
            <person name="Winkler A."/>
            <person name="Zotchev S.B."/>
        </authorList>
    </citation>
    <scope>NUCLEOTIDE SEQUENCE [LARGE SCALE GENOMIC DNA]</scope>
    <source>
        <strain evidence="3 4">YIM 121212</strain>
    </source>
</reference>
<feature type="domain" description="MaoC-like" evidence="2">
    <location>
        <begin position="8"/>
        <end position="109"/>
    </location>
</feature>
<comment type="caution">
    <text evidence="3">The sequence shown here is derived from an EMBL/GenBank/DDBJ whole genome shotgun (WGS) entry which is preliminary data.</text>
</comment>
<evidence type="ECO:0000259" key="2">
    <source>
        <dbReference type="Pfam" id="PF01575"/>
    </source>
</evidence>
<dbReference type="InterPro" id="IPR052342">
    <property type="entry name" value="MCH/BMMD"/>
</dbReference>
<name>A0A318LEX8_9PSEU</name>
<dbReference type="Pfam" id="PF01575">
    <property type="entry name" value="MaoC_dehydratas"/>
    <property type="match status" value="1"/>
</dbReference>
<dbReference type="InterPro" id="IPR002539">
    <property type="entry name" value="MaoC-like_dom"/>
</dbReference>
<organism evidence="3 4">
    <name type="scientific">Prauserella flavalba</name>
    <dbReference type="NCBI Taxonomy" id="1477506"/>
    <lineage>
        <taxon>Bacteria</taxon>
        <taxon>Bacillati</taxon>
        <taxon>Actinomycetota</taxon>
        <taxon>Actinomycetes</taxon>
        <taxon>Pseudonocardiales</taxon>
        <taxon>Pseudonocardiaceae</taxon>
        <taxon>Prauserella</taxon>
    </lineage>
</organism>
<keyword evidence="4" id="KW-1185">Reference proteome</keyword>
<evidence type="ECO:0000313" key="3">
    <source>
        <dbReference type="EMBL" id="PXY25506.1"/>
    </source>
</evidence>
<accession>A0A318LEX8</accession>
<dbReference type="SUPFAM" id="SSF54637">
    <property type="entry name" value="Thioesterase/thiol ester dehydrase-isomerase"/>
    <property type="match status" value="1"/>
</dbReference>
<dbReference type="EMBL" id="MASU01000012">
    <property type="protein sequence ID" value="PXY25506.1"/>
    <property type="molecule type" value="Genomic_DNA"/>
</dbReference>
<dbReference type="AlphaFoldDB" id="A0A318LEX8"/>
<comment type="similarity">
    <text evidence="1">Belongs to the enoyl-CoA hydratase/isomerase family.</text>
</comment>
<proteinExistence type="inferred from homology"/>
<dbReference type="Gene3D" id="3.10.129.10">
    <property type="entry name" value="Hotdog Thioesterase"/>
    <property type="match status" value="1"/>
</dbReference>
<dbReference type="PANTHER" id="PTHR43664:SF1">
    <property type="entry name" value="BETA-METHYLMALYL-COA DEHYDRATASE"/>
    <property type="match status" value="1"/>
</dbReference>
<dbReference type="Proteomes" id="UP000247892">
    <property type="component" value="Unassembled WGS sequence"/>
</dbReference>
<dbReference type="RefSeq" id="WP_110341125.1">
    <property type="nucleotide sequence ID" value="NZ_JBHVKT010000006.1"/>
</dbReference>
<evidence type="ECO:0000256" key="1">
    <source>
        <dbReference type="ARBA" id="ARBA00005254"/>
    </source>
</evidence>
<protein>
    <recommendedName>
        <fullName evidence="2">MaoC-like domain-containing protein</fullName>
    </recommendedName>
</protein>